<dbReference type="HOGENOM" id="CLU_3040083_0_0_9"/>
<protein>
    <submittedName>
        <fullName evidence="1">Uncharacterized protein</fullName>
    </submittedName>
</protein>
<reference evidence="1 2" key="1">
    <citation type="submission" date="2008-10" db="EMBL/GenBank/DDBJ databases">
        <title>Genome sequence of Bacillus cereus AH187.</title>
        <authorList>
            <person name="Dodson R.J."/>
            <person name="Durkin A.S."/>
            <person name="Rosovitz M.J."/>
            <person name="Rasko D.A."/>
            <person name="Kolsto A.B."/>
            <person name="Okstad O.A."/>
            <person name="Ravel J."/>
            <person name="Sutton G."/>
        </authorList>
    </citation>
    <scope>NUCLEOTIDE SEQUENCE [LARGE SCALE GENOMIC DNA]</scope>
    <source>
        <strain evidence="1 2">AH187</strain>
    </source>
</reference>
<dbReference type="AlphaFoldDB" id="B7HQN6"/>
<evidence type="ECO:0000313" key="1">
    <source>
        <dbReference type="EMBL" id="ACJ81389.1"/>
    </source>
</evidence>
<evidence type="ECO:0000313" key="2">
    <source>
        <dbReference type="Proteomes" id="UP000002214"/>
    </source>
</evidence>
<accession>B7HQN6</accession>
<proteinExistence type="predicted"/>
<sequence length="54" mass="6273">MVVSSTRLNVLQHQLHTLISHTLQIQKQLLNPLRLIPSLFLPPRFIVVTFIIED</sequence>
<dbReference type="Proteomes" id="UP000002214">
    <property type="component" value="Chromosome"/>
</dbReference>
<name>B7HQN6_BACC7</name>
<dbReference type="EMBL" id="CP001177">
    <property type="protein sequence ID" value="ACJ81389.1"/>
    <property type="molecule type" value="Genomic_DNA"/>
</dbReference>
<gene>
    <name evidence="1" type="ordered locus">BCAH187_A4612</name>
</gene>
<organism evidence="1 2">
    <name type="scientific">Bacillus cereus (strain AH187)</name>
    <dbReference type="NCBI Taxonomy" id="405534"/>
    <lineage>
        <taxon>Bacteria</taxon>
        <taxon>Bacillati</taxon>
        <taxon>Bacillota</taxon>
        <taxon>Bacilli</taxon>
        <taxon>Bacillales</taxon>
        <taxon>Bacillaceae</taxon>
        <taxon>Bacillus</taxon>
        <taxon>Bacillus cereus group</taxon>
    </lineage>
</organism>
<dbReference type="KEGG" id="bcr:BCAH187_A4612"/>